<feature type="domain" description="NF-X1-type" evidence="8">
    <location>
        <begin position="772"/>
        <end position="791"/>
    </location>
</feature>
<dbReference type="GO" id="GO:0000977">
    <property type="term" value="F:RNA polymerase II transcription regulatory region sequence-specific DNA binding"/>
    <property type="evidence" value="ECO:0007669"/>
    <property type="project" value="TreeGrafter"/>
</dbReference>
<dbReference type="SMART" id="SM00438">
    <property type="entry name" value="ZnF_NFX"/>
    <property type="match status" value="10"/>
</dbReference>
<dbReference type="EMBL" id="GL832957">
    <property type="protein sequence ID" value="EGD78634.1"/>
    <property type="molecule type" value="Genomic_DNA"/>
</dbReference>
<proteinExistence type="inferred from homology"/>
<dbReference type="GO" id="GO:0005634">
    <property type="term" value="C:nucleus"/>
    <property type="evidence" value="ECO:0007669"/>
    <property type="project" value="InterPro"/>
</dbReference>
<dbReference type="InterPro" id="IPR000967">
    <property type="entry name" value="Znf_NFX1"/>
</dbReference>
<dbReference type="OrthoDB" id="536399at2759"/>
<dbReference type="STRING" id="946362.F2TYG0"/>
<dbReference type="eggNOG" id="KOG1952">
    <property type="taxonomic scope" value="Eukaryota"/>
</dbReference>
<keyword evidence="4" id="KW-0863">Zinc-finger</keyword>
<dbReference type="Proteomes" id="UP000007799">
    <property type="component" value="Unassembled WGS sequence"/>
</dbReference>
<keyword evidence="2" id="KW-0479">Metal-binding</keyword>
<comment type="similarity">
    <text evidence="1">Belongs to the NFX1 family.</text>
</comment>
<gene>
    <name evidence="9" type="ORF">PTSG_01612</name>
</gene>
<evidence type="ECO:0000256" key="6">
    <source>
        <dbReference type="SAM" id="MobiDB-lite"/>
    </source>
</evidence>
<reference evidence="9" key="1">
    <citation type="submission" date="2009-08" db="EMBL/GenBank/DDBJ databases">
        <title>Annotation of Salpingoeca rosetta.</title>
        <authorList>
            <consortium name="The Broad Institute Genome Sequencing Platform"/>
            <person name="Russ C."/>
            <person name="Cuomo C."/>
            <person name="Burger G."/>
            <person name="Gray M.W."/>
            <person name="Holland P.W.H."/>
            <person name="King N."/>
            <person name="Lang F.B.F."/>
            <person name="Roger A.J."/>
            <person name="Ruiz-Trillo I."/>
            <person name="Young S.K."/>
            <person name="Zeng Q."/>
            <person name="Gargeya S."/>
            <person name="Alvarado L."/>
            <person name="Berlin A."/>
            <person name="Chapman S.B."/>
            <person name="Chen Z."/>
            <person name="Freedman E."/>
            <person name="Gellesch M."/>
            <person name="Goldberg J."/>
            <person name="Griggs A."/>
            <person name="Gujja S."/>
            <person name="Heilman E."/>
            <person name="Heiman D."/>
            <person name="Howarth C."/>
            <person name="Mehta T."/>
            <person name="Neiman D."/>
            <person name="Pearson M."/>
            <person name="Roberts A."/>
            <person name="Saif S."/>
            <person name="Shea T."/>
            <person name="Shenoy N."/>
            <person name="Sisk P."/>
            <person name="Stolte C."/>
            <person name="Sykes S."/>
            <person name="White J."/>
            <person name="Yandava C."/>
            <person name="Haas B."/>
            <person name="Nusbaum C."/>
            <person name="Birren B."/>
        </authorList>
    </citation>
    <scope>NUCLEOTIDE SEQUENCE [LARGE SCALE GENOMIC DNA]</scope>
    <source>
        <strain evidence="9">ATCC 50818</strain>
    </source>
</reference>
<accession>F2TYG0</accession>
<feature type="domain" description="NF-X1-type" evidence="8">
    <location>
        <begin position="835"/>
        <end position="856"/>
    </location>
</feature>
<keyword evidence="10" id="KW-1185">Reference proteome</keyword>
<dbReference type="PANTHER" id="PTHR12360:SF1">
    <property type="entry name" value="NF-X1-TYPE ZINC FINGER PROTEIN NFXL1"/>
    <property type="match status" value="1"/>
</dbReference>
<dbReference type="InParanoid" id="F2TYG0"/>
<feature type="domain" description="NF-X1-type" evidence="8">
    <location>
        <begin position="314"/>
        <end position="333"/>
    </location>
</feature>
<evidence type="ECO:0000256" key="2">
    <source>
        <dbReference type="ARBA" id="ARBA00022723"/>
    </source>
</evidence>
<evidence type="ECO:0000313" key="9">
    <source>
        <dbReference type="EMBL" id="EGD78634.1"/>
    </source>
</evidence>
<feature type="region of interest" description="Disordered" evidence="6">
    <location>
        <begin position="1"/>
        <end position="99"/>
    </location>
</feature>
<name>F2TYG0_SALR5</name>
<evidence type="ECO:0000256" key="5">
    <source>
        <dbReference type="ARBA" id="ARBA00022833"/>
    </source>
</evidence>
<feature type="domain" description="NF-X1-type" evidence="8">
    <location>
        <begin position="367"/>
        <end position="386"/>
    </location>
</feature>
<dbReference type="InterPro" id="IPR034078">
    <property type="entry name" value="NFX1_fam"/>
</dbReference>
<dbReference type="CDD" id="cd06008">
    <property type="entry name" value="NF-X1-zinc-finger"/>
    <property type="match status" value="6"/>
</dbReference>
<organism evidence="10">
    <name type="scientific">Salpingoeca rosetta (strain ATCC 50818 / BSB-021)</name>
    <dbReference type="NCBI Taxonomy" id="946362"/>
    <lineage>
        <taxon>Eukaryota</taxon>
        <taxon>Choanoflagellata</taxon>
        <taxon>Craspedida</taxon>
        <taxon>Salpingoecidae</taxon>
        <taxon>Salpingoeca</taxon>
    </lineage>
</organism>
<dbReference type="PANTHER" id="PTHR12360">
    <property type="entry name" value="NUCLEAR TRANSCRIPTION FACTOR, X-BOX BINDING 1 NFX1"/>
    <property type="match status" value="1"/>
</dbReference>
<feature type="domain" description="NF-X1-type" evidence="8">
    <location>
        <begin position="261"/>
        <end position="280"/>
    </location>
</feature>
<evidence type="ECO:0000256" key="7">
    <source>
        <dbReference type="SAM" id="Phobius"/>
    </source>
</evidence>
<keyword evidence="3" id="KW-0677">Repeat</keyword>
<feature type="domain" description="NF-X1-type" evidence="8">
    <location>
        <begin position="503"/>
        <end position="523"/>
    </location>
</feature>
<feature type="domain" description="NF-X1-type" evidence="8">
    <location>
        <begin position="639"/>
        <end position="661"/>
    </location>
</feature>
<keyword evidence="7" id="KW-0472">Membrane</keyword>
<sequence length="991" mass="105824">MRGRGRGRVVWRGGGDGGGKGKGVVVVGPWKSTTSSTPATAATATGSSVGGAEEVAAWPHDDVEDADDVDEDNDDAEDDDGGEDSDAGGDDEDDGDDAVYRIDRGSQSAADDEEEDASCCIICLDDMQRTDPQWALNGVRQPSTLSDELFPDKPLIWLCPKCRQAYDKKETPTKYFCYCGKQQDPPADPWIAPHSCGEACGRALTPPCGHTCPLLCHPGACPPCPQVVPRATCFCGQTTMTKRCTDRHFSCGKPCNKLLNCGRHHCPNPCHKGECEPCTETRPLRCKCGGSVATVACWLNEWQCDRVCGKPLACGHHTCEVVCHDGECPTCPRGLQRTCPCGKEQHTLPCTQDVPTCGRTCGKPLACGKHTCPRACHQGDCGPCQIAVTKRCRCGGSSKVLPCSQTFTCQSRCGHTRSCGRHKCRKRCCGGRCDDCPETCGRKLNCGNHTCKSPCHPGACYPCTARKSVTCACGRTVIRVPCGRERKTAKPACSLQCTRRPYCRHEHQQPHTCHSGQCPPCTQTCSQPLKCGHTCHAPCHDKQPTLAEEKAARDARRKQQKRNKKLKKKQAKQGSKPAGGNTNTLDAHAPLLPPQPTPCPPCKEPVARACVGMHEIREMPCCENKAFACKQRCGRMMACGQHHCDRGCHLPLSAGATWCEVDASLRQAFGSDASAPAAADAAVYSTPELGLGRATTASGKGKGSNSSNSSNSNNTNSNNSSSSSNSNTTNNNNSNSNSNSSSDPALRGDAPMIGRGCGTCRKACPRTRPTDCTHTCPKGRCHAGACPPCMESIELTCHCNATRFRVVCSEWCAATPAERDQQRSCGGRCPKRMGCGHRCVSTCHSGPCSPTEECTKNVRLRCKCRGRKKELPCPEYQRLRALGRTDAEIAPCTPTTCEMDTEKSSAAAGVGGGGDPAEKRDKPKKEAAHQHKHVTRQQKKEDRAPHTAANTSKGSSSTAVASPPASSHVAGVIGGVAVALLALVIAYFWLA</sequence>
<feature type="compositionally biased region" description="Acidic residues" evidence="6">
    <location>
        <begin position="62"/>
        <end position="97"/>
    </location>
</feature>
<feature type="compositionally biased region" description="Gly residues" evidence="6">
    <location>
        <begin position="12"/>
        <end position="22"/>
    </location>
</feature>
<dbReference type="GeneID" id="16078188"/>
<dbReference type="RefSeq" id="XP_004997592.1">
    <property type="nucleotide sequence ID" value="XM_004997535.1"/>
</dbReference>
<feature type="compositionally biased region" description="Low complexity" evidence="6">
    <location>
        <begin position="955"/>
        <end position="966"/>
    </location>
</feature>
<keyword evidence="7" id="KW-1133">Transmembrane helix</keyword>
<evidence type="ECO:0000256" key="1">
    <source>
        <dbReference type="ARBA" id="ARBA00007269"/>
    </source>
</evidence>
<feature type="compositionally biased region" description="Basic residues" evidence="6">
    <location>
        <begin position="555"/>
        <end position="571"/>
    </location>
</feature>
<dbReference type="GO" id="GO:0008270">
    <property type="term" value="F:zinc ion binding"/>
    <property type="evidence" value="ECO:0007669"/>
    <property type="project" value="UniProtKB-KW"/>
</dbReference>
<dbReference type="FunCoup" id="F2TYG0">
    <property type="interactions" value="1303"/>
</dbReference>
<feature type="compositionally biased region" description="Basic and acidic residues" evidence="6">
    <location>
        <begin position="916"/>
        <end position="929"/>
    </location>
</feature>
<keyword evidence="5" id="KW-0862">Zinc</keyword>
<dbReference type="AlphaFoldDB" id="F2TYG0"/>
<evidence type="ECO:0000256" key="4">
    <source>
        <dbReference type="ARBA" id="ARBA00022771"/>
    </source>
</evidence>
<feature type="region of interest" description="Disordered" evidence="6">
    <location>
        <begin position="548"/>
        <end position="590"/>
    </location>
</feature>
<dbReference type="OMA" id="HYLCFCG"/>
<evidence type="ECO:0000259" key="8">
    <source>
        <dbReference type="SMART" id="SM00438"/>
    </source>
</evidence>
<feature type="region of interest" description="Disordered" evidence="6">
    <location>
        <begin position="903"/>
        <end position="966"/>
    </location>
</feature>
<evidence type="ECO:0000313" key="10">
    <source>
        <dbReference type="Proteomes" id="UP000007799"/>
    </source>
</evidence>
<feature type="transmembrane region" description="Helical" evidence="7">
    <location>
        <begin position="969"/>
        <end position="990"/>
    </location>
</feature>
<keyword evidence="7" id="KW-0812">Transmembrane</keyword>
<dbReference type="Pfam" id="PF01422">
    <property type="entry name" value="zf-NF-X1"/>
    <property type="match status" value="11"/>
</dbReference>
<feature type="domain" description="NF-X1-type" evidence="8">
    <location>
        <begin position="208"/>
        <end position="226"/>
    </location>
</feature>
<feature type="compositionally biased region" description="Low complexity" evidence="6">
    <location>
        <begin position="704"/>
        <end position="742"/>
    </location>
</feature>
<dbReference type="GO" id="GO:0000981">
    <property type="term" value="F:DNA-binding transcription factor activity, RNA polymerase II-specific"/>
    <property type="evidence" value="ECO:0007669"/>
    <property type="project" value="TreeGrafter"/>
</dbReference>
<evidence type="ECO:0000256" key="3">
    <source>
        <dbReference type="ARBA" id="ARBA00022737"/>
    </source>
</evidence>
<feature type="domain" description="NF-X1-type" evidence="8">
    <location>
        <begin position="419"/>
        <end position="438"/>
    </location>
</feature>
<feature type="compositionally biased region" description="Low complexity" evidence="6">
    <location>
        <begin position="23"/>
        <end position="52"/>
    </location>
</feature>
<feature type="domain" description="NF-X1-type" evidence="8">
    <location>
        <begin position="446"/>
        <end position="465"/>
    </location>
</feature>
<feature type="region of interest" description="Disordered" evidence="6">
    <location>
        <begin position="694"/>
        <end position="748"/>
    </location>
</feature>
<dbReference type="KEGG" id="sre:PTSG_01612"/>
<protein>
    <recommendedName>
        <fullName evidence="8">NF-X1-type domain-containing protein</fullName>
    </recommendedName>
</protein>